<keyword evidence="2" id="KW-1185">Reference proteome</keyword>
<gene>
    <name evidence="1" type="ORF">ACCO45_005330</name>
</gene>
<protein>
    <submittedName>
        <fullName evidence="1">Uncharacterized protein</fullName>
    </submittedName>
</protein>
<dbReference type="Proteomes" id="UP001638806">
    <property type="component" value="Unassembled WGS sequence"/>
</dbReference>
<dbReference type="EMBL" id="JBGNUJ010000004">
    <property type="protein sequence ID" value="KAL3960213.1"/>
    <property type="molecule type" value="Genomic_DNA"/>
</dbReference>
<proteinExistence type="predicted"/>
<accession>A0ACC4DVZ9</accession>
<name>A0ACC4DVZ9_PURLI</name>
<reference evidence="1" key="1">
    <citation type="submission" date="2024-12" db="EMBL/GenBank/DDBJ databases">
        <title>Comparative genomics and development of molecular markers within Purpureocillium lilacinum and among Purpureocillium species.</title>
        <authorList>
            <person name="Yeh Z.-Y."/>
            <person name="Ni N.-T."/>
            <person name="Lo P.-H."/>
            <person name="Mushyakhwo K."/>
            <person name="Lin C.-F."/>
            <person name="Nai Y.-S."/>
        </authorList>
    </citation>
    <scope>NUCLEOTIDE SEQUENCE</scope>
    <source>
        <strain evidence="1">NCHU-NPUST-175</strain>
    </source>
</reference>
<evidence type="ECO:0000313" key="1">
    <source>
        <dbReference type="EMBL" id="KAL3960213.1"/>
    </source>
</evidence>
<evidence type="ECO:0000313" key="2">
    <source>
        <dbReference type="Proteomes" id="UP001638806"/>
    </source>
</evidence>
<comment type="caution">
    <text evidence="1">The sequence shown here is derived from an EMBL/GenBank/DDBJ whole genome shotgun (WGS) entry which is preliminary data.</text>
</comment>
<sequence>MTCAWPISTTTGQSRISFSWPVAVAGSVIVGTKGPAPPRLSLGYIVAREIGAAAVRRPPAHTHTHLDWPPSAPRNHWTSASSVNERIVATAEIGNGKPTGQSVASKALVLPVSLEVCFPHGRPPLEPSTFAPNPLFSNPSYGIQSSPPWAQRLIESLVCGGAQGTRRTAPPRNNGACQLAGTLVRVGGAAPAFDFGAGRDKFDKSWRVSTRPAALGLAGLQ</sequence>
<organism evidence="1 2">
    <name type="scientific">Purpureocillium lilacinum</name>
    <name type="common">Paecilomyces lilacinus</name>
    <dbReference type="NCBI Taxonomy" id="33203"/>
    <lineage>
        <taxon>Eukaryota</taxon>
        <taxon>Fungi</taxon>
        <taxon>Dikarya</taxon>
        <taxon>Ascomycota</taxon>
        <taxon>Pezizomycotina</taxon>
        <taxon>Sordariomycetes</taxon>
        <taxon>Hypocreomycetidae</taxon>
        <taxon>Hypocreales</taxon>
        <taxon>Ophiocordycipitaceae</taxon>
        <taxon>Purpureocillium</taxon>
    </lineage>
</organism>